<dbReference type="AlphaFoldDB" id="A0A0F8XA12"/>
<comment type="caution">
    <text evidence="1">The sequence shown here is derived from an EMBL/GenBank/DDBJ whole genome shotgun (WGS) entry which is preliminary data.</text>
</comment>
<dbReference type="EMBL" id="LAZR01060307">
    <property type="protein sequence ID" value="KKK65957.1"/>
    <property type="molecule type" value="Genomic_DNA"/>
</dbReference>
<name>A0A0F8XA12_9ZZZZ</name>
<proteinExistence type="predicted"/>
<evidence type="ECO:0000313" key="1">
    <source>
        <dbReference type="EMBL" id="KKK65957.1"/>
    </source>
</evidence>
<gene>
    <name evidence="1" type="ORF">LCGC14_2968900</name>
</gene>
<reference evidence="1" key="1">
    <citation type="journal article" date="2015" name="Nature">
        <title>Complex archaea that bridge the gap between prokaryotes and eukaryotes.</title>
        <authorList>
            <person name="Spang A."/>
            <person name="Saw J.H."/>
            <person name="Jorgensen S.L."/>
            <person name="Zaremba-Niedzwiedzka K."/>
            <person name="Martijn J."/>
            <person name="Lind A.E."/>
            <person name="van Eijk R."/>
            <person name="Schleper C."/>
            <person name="Guy L."/>
            <person name="Ettema T.J."/>
        </authorList>
    </citation>
    <scope>NUCLEOTIDE SEQUENCE</scope>
</reference>
<sequence>MSAGGMSIKTPFDKAADKWRAERDVMATRLILEDGYELEDAKREAARRMKGLSLTDQTRQESGE</sequence>
<protein>
    <submittedName>
        <fullName evidence="1">Uncharacterized protein</fullName>
    </submittedName>
</protein>
<accession>A0A0F8XA12</accession>
<organism evidence="1">
    <name type="scientific">marine sediment metagenome</name>
    <dbReference type="NCBI Taxonomy" id="412755"/>
    <lineage>
        <taxon>unclassified sequences</taxon>
        <taxon>metagenomes</taxon>
        <taxon>ecological metagenomes</taxon>
    </lineage>
</organism>